<protein>
    <recommendedName>
        <fullName evidence="2">Transposase DDE domain-containing protein</fullName>
    </recommendedName>
</protein>
<comment type="caution">
    <text evidence="3">The sequence shown here is derived from an EMBL/GenBank/DDBJ whole genome shotgun (WGS) entry which is preliminary data.</text>
</comment>
<name>A0A0D1EFR6_9RHOB</name>
<accession>A0A0D1EFR6</accession>
<keyword evidence="4" id="KW-1185">Reference proteome</keyword>
<gene>
    <name evidence="3" type="ORF">jaqu_35720</name>
</gene>
<dbReference type="InterPro" id="IPR025668">
    <property type="entry name" value="Tnp_DDE_dom"/>
</dbReference>
<dbReference type="RefSeq" id="WP_052501060.1">
    <property type="nucleotide sequence ID" value="NZ_FZPF01000015.1"/>
</dbReference>
<dbReference type="Proteomes" id="UP000032232">
    <property type="component" value="Unassembled WGS sequence"/>
</dbReference>
<evidence type="ECO:0000256" key="1">
    <source>
        <dbReference type="SAM" id="MobiDB-lite"/>
    </source>
</evidence>
<sequence>MKARLHRRLSEGDQVHQHLVINAKASEATRYSDAKPGQPRTPHPTLQNRRPYRTVAREIARTEAYVISMRLRKKLEILFARLKRMLGLGRLRLRGPCGAGDAFLLATIAQNLRKLAKTFPLPPKPVTP</sequence>
<reference evidence="3 4" key="1">
    <citation type="submission" date="2015-02" db="EMBL/GenBank/DDBJ databases">
        <title>Genome Sequence of Jannaschia aquimarina DSM28248, a member of the Roseobacter clade.</title>
        <authorList>
            <person name="Voget S."/>
            <person name="Daniel R."/>
        </authorList>
    </citation>
    <scope>NUCLEOTIDE SEQUENCE [LARGE SCALE GENOMIC DNA]</scope>
    <source>
        <strain evidence="3 4">GSW-M26</strain>
    </source>
</reference>
<dbReference type="Pfam" id="PF13751">
    <property type="entry name" value="DDE_Tnp_1_6"/>
    <property type="match status" value="1"/>
</dbReference>
<feature type="domain" description="Transposase DDE" evidence="2">
    <location>
        <begin position="50"/>
        <end position="116"/>
    </location>
</feature>
<evidence type="ECO:0000313" key="4">
    <source>
        <dbReference type="Proteomes" id="UP000032232"/>
    </source>
</evidence>
<dbReference type="EMBL" id="JYFE01000067">
    <property type="protein sequence ID" value="KIT14710.1"/>
    <property type="molecule type" value="Genomic_DNA"/>
</dbReference>
<evidence type="ECO:0000259" key="2">
    <source>
        <dbReference type="Pfam" id="PF13751"/>
    </source>
</evidence>
<organism evidence="3 4">
    <name type="scientific">Jannaschia aquimarina</name>
    <dbReference type="NCBI Taxonomy" id="935700"/>
    <lineage>
        <taxon>Bacteria</taxon>
        <taxon>Pseudomonadati</taxon>
        <taxon>Pseudomonadota</taxon>
        <taxon>Alphaproteobacteria</taxon>
        <taxon>Rhodobacterales</taxon>
        <taxon>Roseobacteraceae</taxon>
        <taxon>Jannaschia</taxon>
    </lineage>
</organism>
<feature type="region of interest" description="Disordered" evidence="1">
    <location>
        <begin position="26"/>
        <end position="50"/>
    </location>
</feature>
<evidence type="ECO:0000313" key="3">
    <source>
        <dbReference type="EMBL" id="KIT14710.1"/>
    </source>
</evidence>
<dbReference type="PATRIC" id="fig|935700.4.peg.3680"/>
<dbReference type="STRING" id="935700.jaqu_35720"/>
<dbReference type="AlphaFoldDB" id="A0A0D1EFR6"/>
<proteinExistence type="predicted"/>